<organism evidence="2 3">
    <name type="scientific">Tumebacillus flagellatus</name>
    <dbReference type="NCBI Taxonomy" id="1157490"/>
    <lineage>
        <taxon>Bacteria</taxon>
        <taxon>Bacillati</taxon>
        <taxon>Bacillota</taxon>
        <taxon>Bacilli</taxon>
        <taxon>Bacillales</taxon>
        <taxon>Alicyclobacillaceae</taxon>
        <taxon>Tumebacillus</taxon>
    </lineage>
</organism>
<feature type="region of interest" description="Disordered" evidence="1">
    <location>
        <begin position="1"/>
        <end position="21"/>
    </location>
</feature>
<evidence type="ECO:0000313" key="2">
    <source>
        <dbReference type="EMBL" id="KEO84745.1"/>
    </source>
</evidence>
<evidence type="ECO:0000256" key="1">
    <source>
        <dbReference type="SAM" id="MobiDB-lite"/>
    </source>
</evidence>
<accession>A0A074LW00</accession>
<proteinExistence type="predicted"/>
<comment type="caution">
    <text evidence="2">The sequence shown here is derived from an EMBL/GenBank/DDBJ whole genome shotgun (WGS) entry which is preliminary data.</text>
</comment>
<dbReference type="EMBL" id="JMIR01000002">
    <property type="protein sequence ID" value="KEO84745.1"/>
    <property type="molecule type" value="Genomic_DNA"/>
</dbReference>
<gene>
    <name evidence="2" type="ORF">EL26_01680</name>
</gene>
<dbReference type="AlphaFoldDB" id="A0A074LW00"/>
<dbReference type="STRING" id="1157490.EL26_01680"/>
<sequence>MSAHVTNVTQPRGYRQPTYTTSSTSYVPAIAVTGSGRLSWVSLQCSTLSNIRLTIDGVVLGTAATKSTTATCYLQADMSAAFTTFCFLDMQFKQSLLVEISVNAGGTATANIGYEI</sequence>
<evidence type="ECO:0000313" key="3">
    <source>
        <dbReference type="Proteomes" id="UP000027931"/>
    </source>
</evidence>
<name>A0A074LW00_9BACL</name>
<keyword evidence="3" id="KW-1185">Reference proteome</keyword>
<protein>
    <submittedName>
        <fullName evidence="2">Uncharacterized protein</fullName>
    </submittedName>
</protein>
<reference evidence="2 3" key="1">
    <citation type="journal article" date="2013" name="Int. J. Syst. Evol. Microbiol.">
        <title>Tumebacillus flagellatus sp. nov., an alpha-amylase/pullulanase-producing bacterium isolated from cassava wastewater.</title>
        <authorList>
            <person name="Wang Q."/>
            <person name="Xie N."/>
            <person name="Qin Y."/>
            <person name="Shen N."/>
            <person name="Zhu J."/>
            <person name="Mi H."/>
            <person name="Huang R."/>
        </authorList>
    </citation>
    <scope>NUCLEOTIDE SEQUENCE [LARGE SCALE GENOMIC DNA]</scope>
    <source>
        <strain evidence="2 3">GST4</strain>
    </source>
</reference>
<dbReference type="Proteomes" id="UP000027931">
    <property type="component" value="Unassembled WGS sequence"/>
</dbReference>
<feature type="compositionally biased region" description="Polar residues" evidence="1">
    <location>
        <begin position="1"/>
        <end position="10"/>
    </location>
</feature>